<dbReference type="SMART" id="SM01040">
    <property type="entry name" value="Bro-N"/>
    <property type="match status" value="1"/>
</dbReference>
<dbReference type="Pfam" id="PF03374">
    <property type="entry name" value="ANT"/>
    <property type="match status" value="1"/>
</dbReference>
<name>A0A644YAS1_9ZZZZ</name>
<dbReference type="PANTHER" id="PTHR36180:SF2">
    <property type="entry name" value="BRO FAMILY PROTEIN"/>
    <property type="match status" value="1"/>
</dbReference>
<dbReference type="AlphaFoldDB" id="A0A644YAS1"/>
<gene>
    <name evidence="2" type="ORF">SDC9_72212</name>
</gene>
<reference evidence="2" key="1">
    <citation type="submission" date="2019-08" db="EMBL/GenBank/DDBJ databases">
        <authorList>
            <person name="Kucharzyk K."/>
            <person name="Murdoch R.W."/>
            <person name="Higgins S."/>
            <person name="Loffler F."/>
        </authorList>
    </citation>
    <scope>NUCLEOTIDE SEQUENCE</scope>
</reference>
<dbReference type="GO" id="GO:0003677">
    <property type="term" value="F:DNA binding"/>
    <property type="evidence" value="ECO:0007669"/>
    <property type="project" value="InterPro"/>
</dbReference>
<dbReference type="InterPro" id="IPR003497">
    <property type="entry name" value="BRO_N_domain"/>
</dbReference>
<evidence type="ECO:0000259" key="1">
    <source>
        <dbReference type="PROSITE" id="PS51750"/>
    </source>
</evidence>
<organism evidence="2">
    <name type="scientific">bioreactor metagenome</name>
    <dbReference type="NCBI Taxonomy" id="1076179"/>
    <lineage>
        <taxon>unclassified sequences</taxon>
        <taxon>metagenomes</taxon>
        <taxon>ecological metagenomes</taxon>
    </lineage>
</organism>
<feature type="domain" description="Bro-N" evidence="1">
    <location>
        <begin position="1"/>
        <end position="104"/>
    </location>
</feature>
<accession>A0A644YAS1</accession>
<dbReference type="PANTHER" id="PTHR36180">
    <property type="entry name" value="DNA-BINDING PROTEIN-RELATED-RELATED"/>
    <property type="match status" value="1"/>
</dbReference>
<dbReference type="InterPro" id="IPR005039">
    <property type="entry name" value="Ant_C"/>
</dbReference>
<dbReference type="PROSITE" id="PS51750">
    <property type="entry name" value="BRO_N"/>
    <property type="match status" value="1"/>
</dbReference>
<comment type="caution">
    <text evidence="2">The sequence shown here is derived from an EMBL/GenBank/DDBJ whole genome shotgun (WGS) entry which is preliminary data.</text>
</comment>
<sequence>MDHMQVFKNSEFGSVRTLEENGMIIFCAKDVATNLGYNNTRAVILRHCKGVTKRDSLTDGGDQSLGFIPESDVYRLIMRSKLPAAERFERWVVEEILPTIRKYGMYATGETLEALVRDPQFGIRLLSELQAEREQRKVIEQESEQHKRVIDELEPKARYCDLVLKSKTLVPVSMIAKDYGLSAIKFNLLLHELGVQYRMAETWLLYQKYADQGYAHSQTHVLDNGTTIVTTCWTQKGRLFLYQLLKEQAGVLPVIEREYGICER</sequence>
<protein>
    <recommendedName>
        <fullName evidence="1">Bro-N domain-containing protein</fullName>
    </recommendedName>
</protein>
<dbReference type="Pfam" id="PF02498">
    <property type="entry name" value="Bro-N"/>
    <property type="match status" value="1"/>
</dbReference>
<proteinExistence type="predicted"/>
<evidence type="ECO:0000313" key="2">
    <source>
        <dbReference type="EMBL" id="MPM25712.1"/>
    </source>
</evidence>
<dbReference type="EMBL" id="VSSQ01004561">
    <property type="protein sequence ID" value="MPM25712.1"/>
    <property type="molecule type" value="Genomic_DNA"/>
</dbReference>